<dbReference type="Proteomes" id="UP001295684">
    <property type="component" value="Unassembled WGS sequence"/>
</dbReference>
<evidence type="ECO:0000313" key="1">
    <source>
        <dbReference type="EMBL" id="CAI2364720.1"/>
    </source>
</evidence>
<organism evidence="1 2">
    <name type="scientific">Euplotes crassus</name>
    <dbReference type="NCBI Taxonomy" id="5936"/>
    <lineage>
        <taxon>Eukaryota</taxon>
        <taxon>Sar</taxon>
        <taxon>Alveolata</taxon>
        <taxon>Ciliophora</taxon>
        <taxon>Intramacronucleata</taxon>
        <taxon>Spirotrichea</taxon>
        <taxon>Hypotrichia</taxon>
        <taxon>Euplotida</taxon>
        <taxon>Euplotidae</taxon>
        <taxon>Moneuplotes</taxon>
    </lineage>
</organism>
<gene>
    <name evidence="1" type="ORF">ECRASSUSDP1_LOCUS6066</name>
</gene>
<evidence type="ECO:0000313" key="2">
    <source>
        <dbReference type="Proteomes" id="UP001295684"/>
    </source>
</evidence>
<dbReference type="EMBL" id="CAMPGE010005878">
    <property type="protein sequence ID" value="CAI2364720.1"/>
    <property type="molecule type" value="Genomic_DNA"/>
</dbReference>
<proteinExistence type="predicted"/>
<accession>A0AAD1U964</accession>
<dbReference type="AlphaFoldDB" id="A0AAD1U964"/>
<protein>
    <submittedName>
        <fullName evidence="1">Uncharacterized protein</fullName>
    </submittedName>
</protein>
<reference evidence="1" key="1">
    <citation type="submission" date="2023-07" db="EMBL/GenBank/DDBJ databases">
        <authorList>
            <consortium name="AG Swart"/>
            <person name="Singh M."/>
            <person name="Singh A."/>
            <person name="Seah K."/>
            <person name="Emmerich C."/>
        </authorList>
    </citation>
    <scope>NUCLEOTIDE SEQUENCE</scope>
    <source>
        <strain evidence="1">DP1</strain>
    </source>
</reference>
<sequence>MEKSQLRLLLSYGCMHTICTYLSIEAIAKVLRLICKPVSSRWSGQVWKTLLNALEQRSLKSIAIHGFGDNKKAWLMADHKYRFYSLSLYLYEQQDAENLLLFLEGLPREKIHIIAVHWKGSKKHQGAIVRYLSKVHEAICAGSKLKRLILTYPSSESLDIIPILPYPDLSQFSSELGPLSKKFIESCTSIEQLCYLLPSVMFVQESCKRRRLQILQEERSPDADYPKEFQSHCSPVLDQEAKLIERIEEDMMKCQVHTLAKFSLRKFHRVMKKINCGFGIISLESCPIMTSSDQAVLSYPSAVILSPFGVYTVENLSLIFVKESYIPLHFCEVIKTRYGEYPQEVCVEELLHISFNLKCKGEPHCCFLNNSHKGCFLVCAKEPIQIWSGGDSAFDFAQSLSPSNIGSFRYTLEDRQFDRYKINELKKKIERIYNTSIEIADHKEKIHFCEYLSLLSLPFRDISLYFSTDDLVSMSTEVNLLIDAVYSNKVLQTLTLKRKYEGFEVTYSLKKSQKERFEHVAHSFFKFTEVLDSRRRLIDIL</sequence>
<keyword evidence="2" id="KW-1185">Reference proteome</keyword>
<name>A0AAD1U964_EUPCR</name>
<comment type="caution">
    <text evidence="1">The sequence shown here is derived from an EMBL/GenBank/DDBJ whole genome shotgun (WGS) entry which is preliminary data.</text>
</comment>